<evidence type="ECO:0000256" key="2">
    <source>
        <dbReference type="ARBA" id="ARBA00022692"/>
    </source>
</evidence>
<keyword evidence="8" id="KW-0732">Signal</keyword>
<dbReference type="PANTHER" id="PTHR13572:SF4">
    <property type="entry name" value="RE57134P"/>
    <property type="match status" value="1"/>
</dbReference>
<evidence type="ECO:0000256" key="6">
    <source>
        <dbReference type="ARBA" id="ARBA00023034"/>
    </source>
</evidence>
<dbReference type="SUPFAM" id="SSF63446">
    <property type="entry name" value="Type I dockerin domain"/>
    <property type="match status" value="1"/>
</dbReference>
<dbReference type="GO" id="GO:0000272">
    <property type="term" value="P:polysaccharide catabolic process"/>
    <property type="evidence" value="ECO:0007669"/>
    <property type="project" value="InterPro"/>
</dbReference>
<proteinExistence type="predicted"/>
<evidence type="ECO:0000256" key="3">
    <source>
        <dbReference type="ARBA" id="ARBA00022801"/>
    </source>
</evidence>
<accession>A0A5C6A0E5</accession>
<dbReference type="Gene3D" id="3.20.20.80">
    <property type="entry name" value="Glycosidases"/>
    <property type="match status" value="1"/>
</dbReference>
<feature type="signal peptide" evidence="8">
    <location>
        <begin position="1"/>
        <end position="33"/>
    </location>
</feature>
<dbReference type="InterPro" id="IPR026071">
    <property type="entry name" value="Glyco_Hydrolase_99"/>
</dbReference>
<dbReference type="OrthoDB" id="9816564at2"/>
<dbReference type="InterPro" id="IPR018247">
    <property type="entry name" value="EF_Hand_1_Ca_BS"/>
</dbReference>
<reference evidence="9 10" key="1">
    <citation type="submission" date="2019-02" db="EMBL/GenBank/DDBJ databases">
        <title>Deep-cultivation of Planctomycetes and their phenomic and genomic characterization uncovers novel biology.</title>
        <authorList>
            <person name="Wiegand S."/>
            <person name="Jogler M."/>
            <person name="Boedeker C."/>
            <person name="Pinto D."/>
            <person name="Vollmers J."/>
            <person name="Rivas-Marin E."/>
            <person name="Kohn T."/>
            <person name="Peeters S.H."/>
            <person name="Heuer A."/>
            <person name="Rast P."/>
            <person name="Oberbeckmann S."/>
            <person name="Bunk B."/>
            <person name="Jeske O."/>
            <person name="Meyerdierks A."/>
            <person name="Storesund J.E."/>
            <person name="Kallscheuer N."/>
            <person name="Luecker S."/>
            <person name="Lage O.M."/>
            <person name="Pohl T."/>
            <person name="Merkel B.J."/>
            <person name="Hornburger P."/>
            <person name="Mueller R.-W."/>
            <person name="Bruemmer F."/>
            <person name="Labrenz M."/>
            <person name="Spormann A.M."/>
            <person name="Op Den Camp H."/>
            <person name="Overmann J."/>
            <person name="Amann R."/>
            <person name="Jetten M.S.M."/>
            <person name="Mascher T."/>
            <person name="Medema M.H."/>
            <person name="Devos D.P."/>
            <person name="Kaster A.-K."/>
            <person name="Ovreas L."/>
            <person name="Rohde M."/>
            <person name="Galperin M.Y."/>
            <person name="Jogler C."/>
        </authorList>
    </citation>
    <scope>NUCLEOTIDE SEQUENCE [LARGE SCALE GENOMIC DNA]</scope>
    <source>
        <strain evidence="9 10">Pla108</strain>
    </source>
</reference>
<dbReference type="CDD" id="cd11575">
    <property type="entry name" value="GH99_GH71_like_3"/>
    <property type="match status" value="1"/>
</dbReference>
<evidence type="ECO:0000256" key="1">
    <source>
        <dbReference type="ARBA" id="ARBA00004323"/>
    </source>
</evidence>
<dbReference type="GO" id="GO:0004559">
    <property type="term" value="F:alpha-mannosidase activity"/>
    <property type="evidence" value="ECO:0007669"/>
    <property type="project" value="TreeGrafter"/>
</dbReference>
<dbReference type="PROSITE" id="PS00018">
    <property type="entry name" value="EF_HAND_1"/>
    <property type="match status" value="2"/>
</dbReference>
<keyword evidence="4" id="KW-0735">Signal-anchor</keyword>
<keyword evidence="10" id="KW-1185">Reference proteome</keyword>
<comment type="caution">
    <text evidence="9">The sequence shown here is derived from an EMBL/GenBank/DDBJ whole genome shotgun (WGS) entry which is preliminary data.</text>
</comment>
<keyword evidence="3" id="KW-0378">Hydrolase</keyword>
<dbReference type="EMBL" id="SJPR01000009">
    <property type="protein sequence ID" value="TWT92865.1"/>
    <property type="molecule type" value="Genomic_DNA"/>
</dbReference>
<evidence type="ECO:0000313" key="9">
    <source>
        <dbReference type="EMBL" id="TWT92865.1"/>
    </source>
</evidence>
<protein>
    <recommendedName>
        <fullName evidence="11">Dockerin domain-containing protein</fullName>
    </recommendedName>
</protein>
<keyword evidence="5" id="KW-1133">Transmembrane helix</keyword>
<dbReference type="InterPro" id="IPR036439">
    <property type="entry name" value="Dockerin_dom_sf"/>
</dbReference>
<dbReference type="PANTHER" id="PTHR13572">
    <property type="entry name" value="ENDO-ALPHA-1,2-MANNOSIDASE"/>
    <property type="match status" value="1"/>
</dbReference>
<dbReference type="Gene3D" id="1.10.1330.10">
    <property type="entry name" value="Dockerin domain"/>
    <property type="match status" value="1"/>
</dbReference>
<keyword evidence="6" id="KW-0333">Golgi apparatus</keyword>
<organism evidence="9 10">
    <name type="scientific">Botrimarina colliarenosi</name>
    <dbReference type="NCBI Taxonomy" id="2528001"/>
    <lineage>
        <taxon>Bacteria</taxon>
        <taxon>Pseudomonadati</taxon>
        <taxon>Planctomycetota</taxon>
        <taxon>Planctomycetia</taxon>
        <taxon>Pirellulales</taxon>
        <taxon>Lacipirellulaceae</taxon>
        <taxon>Botrimarina</taxon>
    </lineage>
</organism>
<comment type="subcellular location">
    <subcellularLocation>
        <location evidence="1">Golgi apparatus membrane</location>
        <topology evidence="1">Single-pass type II membrane protein</topology>
    </subcellularLocation>
</comment>
<keyword evidence="2" id="KW-0812">Transmembrane</keyword>
<dbReference type="Pfam" id="PF16317">
    <property type="entry name" value="Glyco_hydro_99"/>
    <property type="match status" value="1"/>
</dbReference>
<dbReference type="Proteomes" id="UP000317421">
    <property type="component" value="Unassembled WGS sequence"/>
</dbReference>
<feature type="chain" id="PRO_5022892873" description="Dockerin domain-containing protein" evidence="8">
    <location>
        <begin position="34"/>
        <end position="494"/>
    </location>
</feature>
<gene>
    <name evidence="9" type="ORF">Pla108_40050</name>
</gene>
<evidence type="ECO:0000313" key="10">
    <source>
        <dbReference type="Proteomes" id="UP000317421"/>
    </source>
</evidence>
<evidence type="ECO:0000256" key="4">
    <source>
        <dbReference type="ARBA" id="ARBA00022968"/>
    </source>
</evidence>
<evidence type="ECO:0000256" key="8">
    <source>
        <dbReference type="SAM" id="SignalP"/>
    </source>
</evidence>
<keyword evidence="7" id="KW-0472">Membrane</keyword>
<name>A0A5C6A0E5_9BACT</name>
<evidence type="ECO:0000256" key="5">
    <source>
        <dbReference type="ARBA" id="ARBA00022989"/>
    </source>
</evidence>
<evidence type="ECO:0008006" key="11">
    <source>
        <dbReference type="Google" id="ProtNLM"/>
    </source>
</evidence>
<dbReference type="AlphaFoldDB" id="A0A5C6A0E5"/>
<sequence length="494" mass="54062" precursor="true">MLNGRDTRMSRCLISLASLLAVVIAPASVLAQAAEVVKTNPTKVFMHYMPWFETPDTLGGNNWGYHWKFNNRNPNLVDETGKRQIASHYYPLIGPYASRDADVIEYHLLLMKLSGVDGLLIDWYGQQGTNGDINNLLTSSNAVVDRVDNVGLDFGVVMEDRFSANLNQGKANVAYLRDHYFNQPNYIRLGAEQKPLLPVFGPITFQQESDWTQVLAQAGEPVDLLTLWYESADAGSNAAGEYAWIYEDAAQDNHLTHQRNFYRIRAPQQGVAGGVAYPGFDDYYVEGGVGNVVPFEIPHDGGQTLDALLSLATTYANNVDFVQLATFNDFGEGTMFEPTIETGFEYLKKVQQFTGVAYGEEELRLVHRLYLARKKYAGDAAIEGELDTVSDLLTNLQIGQAEAALEAVAPRGDFDGDGDVDLNDYGVWSASLGSQLALYGGGADGNQDGRVDAADYTVWRDSLALRNAALISVPEPATPALAALATGAALFSRR</sequence>
<evidence type="ECO:0000256" key="7">
    <source>
        <dbReference type="ARBA" id="ARBA00023136"/>
    </source>
</evidence>